<evidence type="ECO:0000256" key="4">
    <source>
        <dbReference type="ARBA" id="ARBA00023136"/>
    </source>
</evidence>
<keyword evidence="3 6" id="KW-1133">Transmembrane helix</keyword>
<evidence type="ECO:0000313" key="8">
    <source>
        <dbReference type="Proteomes" id="UP001165122"/>
    </source>
</evidence>
<comment type="subcellular location">
    <subcellularLocation>
        <location evidence="1">Membrane</location>
    </subcellularLocation>
</comment>
<evidence type="ECO:0000313" key="7">
    <source>
        <dbReference type="EMBL" id="GMH55124.1"/>
    </source>
</evidence>
<feature type="region of interest" description="Disordered" evidence="5">
    <location>
        <begin position="28"/>
        <end position="47"/>
    </location>
</feature>
<sequence>MSDLRLSNLGGTRDASYSNVSIHDEDELNRMGEDYPRPPPDGELGAYNTKKEKDIRPACCFIFSLIGVIFLTLIGLIFSTETVYIKDPGLDNDVSMKQAAGNCFGAAGCYVVTAVVSAFYYFKQEREHAPAVRRVEYYRQFDD</sequence>
<comment type="caution">
    <text evidence="7">The sequence shown here is derived from an EMBL/GenBank/DDBJ whole genome shotgun (WGS) entry which is preliminary data.</text>
</comment>
<dbReference type="Proteomes" id="UP001165122">
    <property type="component" value="Unassembled WGS sequence"/>
</dbReference>
<protein>
    <submittedName>
        <fullName evidence="7">Uncharacterized protein</fullName>
    </submittedName>
</protein>
<proteinExistence type="predicted"/>
<feature type="transmembrane region" description="Helical" evidence="6">
    <location>
        <begin position="58"/>
        <end position="79"/>
    </location>
</feature>
<organism evidence="7 8">
    <name type="scientific">Triparma laevis f. longispina</name>
    <dbReference type="NCBI Taxonomy" id="1714387"/>
    <lineage>
        <taxon>Eukaryota</taxon>
        <taxon>Sar</taxon>
        <taxon>Stramenopiles</taxon>
        <taxon>Ochrophyta</taxon>
        <taxon>Bolidophyceae</taxon>
        <taxon>Parmales</taxon>
        <taxon>Triparmaceae</taxon>
        <taxon>Triparma</taxon>
    </lineage>
</organism>
<evidence type="ECO:0000256" key="2">
    <source>
        <dbReference type="ARBA" id="ARBA00022692"/>
    </source>
</evidence>
<accession>A0A9W6ZIH6</accession>
<dbReference type="AlphaFoldDB" id="A0A9W6ZIH6"/>
<dbReference type="OrthoDB" id="67317at2759"/>
<keyword evidence="4 6" id="KW-0472">Membrane</keyword>
<dbReference type="GO" id="GO:0016020">
    <property type="term" value="C:membrane"/>
    <property type="evidence" value="ECO:0007669"/>
    <property type="project" value="UniProtKB-SubCell"/>
</dbReference>
<evidence type="ECO:0000256" key="5">
    <source>
        <dbReference type="SAM" id="MobiDB-lite"/>
    </source>
</evidence>
<keyword evidence="8" id="KW-1185">Reference proteome</keyword>
<keyword evidence="2 6" id="KW-0812">Transmembrane</keyword>
<evidence type="ECO:0000256" key="6">
    <source>
        <dbReference type="SAM" id="Phobius"/>
    </source>
</evidence>
<evidence type="ECO:0000256" key="1">
    <source>
        <dbReference type="ARBA" id="ARBA00004370"/>
    </source>
</evidence>
<dbReference type="InterPro" id="IPR056552">
    <property type="entry name" value="Ribonucl_Kappa"/>
</dbReference>
<gene>
    <name evidence="7" type="ORF">TrLO_g5810</name>
</gene>
<dbReference type="Pfam" id="PF23489">
    <property type="entry name" value="V-ATPase_su_f"/>
    <property type="match status" value="1"/>
</dbReference>
<reference evidence="8" key="1">
    <citation type="journal article" date="2023" name="Commun. Biol.">
        <title>Genome analysis of Parmales, the sister group of diatoms, reveals the evolutionary specialization of diatoms from phago-mixotrophs to photoautotrophs.</title>
        <authorList>
            <person name="Ban H."/>
            <person name="Sato S."/>
            <person name="Yoshikawa S."/>
            <person name="Yamada K."/>
            <person name="Nakamura Y."/>
            <person name="Ichinomiya M."/>
            <person name="Sato N."/>
            <person name="Blanc-Mathieu R."/>
            <person name="Endo H."/>
            <person name="Kuwata A."/>
            <person name="Ogata H."/>
        </authorList>
    </citation>
    <scope>NUCLEOTIDE SEQUENCE [LARGE SCALE GENOMIC DNA]</scope>
    <source>
        <strain evidence="8">NIES 3700</strain>
    </source>
</reference>
<feature type="transmembrane region" description="Helical" evidence="6">
    <location>
        <begin position="99"/>
        <end position="122"/>
    </location>
</feature>
<evidence type="ECO:0000256" key="3">
    <source>
        <dbReference type="ARBA" id="ARBA00022989"/>
    </source>
</evidence>
<name>A0A9W6ZIH6_9STRA</name>
<dbReference type="EMBL" id="BRXW01000441">
    <property type="protein sequence ID" value="GMH55124.1"/>
    <property type="molecule type" value="Genomic_DNA"/>
</dbReference>